<dbReference type="GO" id="GO:0005085">
    <property type="term" value="F:guanyl-nucleotide exchange factor activity"/>
    <property type="evidence" value="ECO:0007669"/>
    <property type="project" value="UniProtKB-KW"/>
</dbReference>
<evidence type="ECO:0000313" key="7">
    <source>
        <dbReference type="EMBL" id="GBN46451.1"/>
    </source>
</evidence>
<evidence type="ECO:0000313" key="8">
    <source>
        <dbReference type="Proteomes" id="UP000499080"/>
    </source>
</evidence>
<dbReference type="PANTHER" id="PTHR23113">
    <property type="entry name" value="GUANINE NUCLEOTIDE EXCHANGE FACTOR"/>
    <property type="match status" value="1"/>
</dbReference>
<feature type="domain" description="Cyclic nucleotide-binding" evidence="5">
    <location>
        <begin position="23"/>
        <end position="113"/>
    </location>
</feature>
<accession>A0A4Y2P564</accession>
<dbReference type="InterPro" id="IPR000595">
    <property type="entry name" value="cNMP-bd_dom"/>
</dbReference>
<reference evidence="7 8" key="1">
    <citation type="journal article" date="2019" name="Sci. Rep.">
        <title>Orb-weaving spider Araneus ventricosus genome elucidates the spidroin gene catalogue.</title>
        <authorList>
            <person name="Kono N."/>
            <person name="Nakamura H."/>
            <person name="Ohtoshi R."/>
            <person name="Moran D.A.P."/>
            <person name="Shinohara A."/>
            <person name="Yoshida Y."/>
            <person name="Fujiwara M."/>
            <person name="Mori M."/>
            <person name="Tomita M."/>
            <person name="Arakawa K."/>
        </authorList>
    </citation>
    <scope>NUCLEOTIDE SEQUENCE [LARGE SCALE GENOMIC DNA]</scope>
</reference>
<dbReference type="InterPro" id="IPR036964">
    <property type="entry name" value="RASGEF_cat_dom_sf"/>
</dbReference>
<dbReference type="SUPFAM" id="SSF54236">
    <property type="entry name" value="Ubiquitin-like"/>
    <property type="match status" value="1"/>
</dbReference>
<comment type="similarity">
    <text evidence="1">Belongs to the RAPGEF2 family.</text>
</comment>
<dbReference type="InterPro" id="IPR000651">
    <property type="entry name" value="Ras-like_Gua-exchang_fac_N"/>
</dbReference>
<dbReference type="Gene3D" id="3.10.20.90">
    <property type="entry name" value="Phosphatidylinositol 3-kinase Catalytic Subunit, Chain A, domain 1"/>
    <property type="match status" value="1"/>
</dbReference>
<dbReference type="InterPro" id="IPR014710">
    <property type="entry name" value="RmlC-like_jellyroll"/>
</dbReference>
<dbReference type="CDD" id="cd00038">
    <property type="entry name" value="CAP_ED"/>
    <property type="match status" value="1"/>
</dbReference>
<dbReference type="SUPFAM" id="SSF48366">
    <property type="entry name" value="Ras GEF"/>
    <property type="match status" value="1"/>
</dbReference>
<dbReference type="PROSITE" id="PS00720">
    <property type="entry name" value="RASGEF"/>
    <property type="match status" value="1"/>
</dbReference>
<dbReference type="SMART" id="SM00147">
    <property type="entry name" value="RasGEF"/>
    <property type="match status" value="1"/>
</dbReference>
<evidence type="ECO:0000256" key="3">
    <source>
        <dbReference type="PROSITE-ProRule" id="PRU00168"/>
    </source>
</evidence>
<dbReference type="Gene3D" id="1.20.870.10">
    <property type="entry name" value="Son of sevenless (SoS) protein Chain: S domain 1"/>
    <property type="match status" value="2"/>
</dbReference>
<dbReference type="Gene3D" id="1.10.840.10">
    <property type="entry name" value="Ras guanine-nucleotide exchange factors catalytic domain"/>
    <property type="match status" value="1"/>
</dbReference>
<evidence type="ECO:0000259" key="6">
    <source>
        <dbReference type="PROSITE" id="PS50200"/>
    </source>
</evidence>
<dbReference type="EMBL" id="BGPR01010492">
    <property type="protein sequence ID" value="GBN46451.1"/>
    <property type="molecule type" value="Genomic_DNA"/>
</dbReference>
<dbReference type="PRINTS" id="PR00103">
    <property type="entry name" value="CAMPKINASE"/>
</dbReference>
<dbReference type="CDD" id="cd00155">
    <property type="entry name" value="RasGEF"/>
    <property type="match status" value="1"/>
</dbReference>
<dbReference type="InterPro" id="IPR019804">
    <property type="entry name" value="Ras_G-nucl-exch_fac_CS"/>
</dbReference>
<dbReference type="PANTHER" id="PTHR23113:SF327">
    <property type="entry name" value="EXCHANGE PROTEIN DIRECTLY ACTIVATED BY CAMP, ISOFORM E"/>
    <property type="match status" value="1"/>
</dbReference>
<dbReference type="SMART" id="SM00229">
    <property type="entry name" value="RasGEFN"/>
    <property type="match status" value="1"/>
</dbReference>
<gene>
    <name evidence="7" type="primary">RAPGEF4_0</name>
    <name evidence="7" type="ORF">AVEN_20059_1</name>
</gene>
<dbReference type="GO" id="GO:0005886">
    <property type="term" value="C:plasma membrane"/>
    <property type="evidence" value="ECO:0007669"/>
    <property type="project" value="TreeGrafter"/>
</dbReference>
<evidence type="ECO:0000256" key="1">
    <source>
        <dbReference type="ARBA" id="ARBA00010829"/>
    </source>
</evidence>
<dbReference type="InterPro" id="IPR001895">
    <property type="entry name" value="RASGEF_cat_dom"/>
</dbReference>
<evidence type="ECO:0000259" key="5">
    <source>
        <dbReference type="PROSITE" id="PS50042"/>
    </source>
</evidence>
<sequence>MSVLPEPQWDKRSPTLKFSVKRELAGVLVFESHPKAGTVLFNQGDEGKSWFIILKGSVNVVIYGKGIVCSLHEGDDFGKLALVNDAPRAATIIMRENNCHFLRVDKDDFNNIIRDVEANTVRLKEHGQDVLLLQKIPTDGRGADGTHSHYKYMVMAGTPQKMLEHLLETRIDQRNDDATDTFLEDFLLTHIDATNCRQEKEFIVASKKRVLQFVQIWATIIRSAFFEDECIGAFLQELHEAIVEDCKKYGLHEELSVISRILETKQKYDKEITGVRYRWKVGPYGQIRLLSASESQEEERTEFRRCIKATDEVVFRVYCADHTYTTIKTPVGATAEAIKRSAAEKLGFKDELLLVEVKSTAERVIFKDSEVSVPTGLSVNGRIFLTRADEVDLLTPLPEQDGPSDGTAVILETLNSLDIAYNMTVYEWDLFSCVHEYELIYQVFGRHQFRKIMSNLDVFLRRFNEVQHWVVTEMTLCNNLSRRVTLLRKFIKIAAHCREYQNMNSFFAIVLGLSNIAVSRMSQTWEKLPSKLKRTFADFEALIDPSRNHRRYRLTVAKMVPPIIPFMPLLLKDMTFSHEGNKTYMEGLLNFEKMHMIAQTLRTIRHCRSQPLVLDPPPGNKCQQDVRNYVR</sequence>
<dbReference type="PROSITE" id="PS50200">
    <property type="entry name" value="RA"/>
    <property type="match status" value="1"/>
</dbReference>
<name>A0A4Y2P564_ARAVE</name>
<dbReference type="FunFam" id="2.60.120.10:FF:000015">
    <property type="entry name" value="Rap guanine nucleotide exchange factor 4"/>
    <property type="match status" value="1"/>
</dbReference>
<evidence type="ECO:0000256" key="2">
    <source>
        <dbReference type="ARBA" id="ARBA00022658"/>
    </source>
</evidence>
<evidence type="ECO:0000259" key="4">
    <source>
        <dbReference type="PROSITE" id="PS50009"/>
    </source>
</evidence>
<keyword evidence="8" id="KW-1185">Reference proteome</keyword>
<dbReference type="Gene3D" id="2.60.120.10">
    <property type="entry name" value="Jelly Rolls"/>
    <property type="match status" value="1"/>
</dbReference>
<dbReference type="Pfam" id="PF00027">
    <property type="entry name" value="cNMP_binding"/>
    <property type="match status" value="1"/>
</dbReference>
<dbReference type="SUPFAM" id="SSF51206">
    <property type="entry name" value="cAMP-binding domain-like"/>
    <property type="match status" value="1"/>
</dbReference>
<organism evidence="7 8">
    <name type="scientific">Araneus ventricosus</name>
    <name type="common">Orbweaver spider</name>
    <name type="synonym">Epeira ventricosa</name>
    <dbReference type="NCBI Taxonomy" id="182803"/>
    <lineage>
        <taxon>Eukaryota</taxon>
        <taxon>Metazoa</taxon>
        <taxon>Ecdysozoa</taxon>
        <taxon>Arthropoda</taxon>
        <taxon>Chelicerata</taxon>
        <taxon>Arachnida</taxon>
        <taxon>Araneae</taxon>
        <taxon>Araneomorphae</taxon>
        <taxon>Entelegynae</taxon>
        <taxon>Araneoidea</taxon>
        <taxon>Araneidae</taxon>
        <taxon>Araneus</taxon>
    </lineage>
</organism>
<dbReference type="Pfam" id="PF00617">
    <property type="entry name" value="RasGEF"/>
    <property type="match status" value="1"/>
</dbReference>
<dbReference type="SMART" id="SM00100">
    <property type="entry name" value="cNMP"/>
    <property type="match status" value="1"/>
</dbReference>
<dbReference type="OrthoDB" id="21144at2759"/>
<dbReference type="InterPro" id="IPR018490">
    <property type="entry name" value="cNMP-bd_dom_sf"/>
</dbReference>
<dbReference type="AlphaFoldDB" id="A0A4Y2P564"/>
<proteinExistence type="inferred from homology"/>
<comment type="caution">
    <text evidence="7">The sequence shown here is derived from an EMBL/GenBank/DDBJ whole genome shotgun (WGS) entry which is preliminary data.</text>
</comment>
<dbReference type="PROSITE" id="PS50042">
    <property type="entry name" value="CNMP_BINDING_3"/>
    <property type="match status" value="1"/>
</dbReference>
<protein>
    <submittedName>
        <fullName evidence="7">Rap guanine nucleotide exchange factor 4</fullName>
    </submittedName>
</protein>
<dbReference type="Proteomes" id="UP000499080">
    <property type="component" value="Unassembled WGS sequence"/>
</dbReference>
<dbReference type="GO" id="GO:0007265">
    <property type="term" value="P:Ras protein signal transduction"/>
    <property type="evidence" value="ECO:0007669"/>
    <property type="project" value="TreeGrafter"/>
</dbReference>
<feature type="domain" description="Ras-associating" evidence="6">
    <location>
        <begin position="311"/>
        <end position="390"/>
    </location>
</feature>
<feature type="domain" description="Ras-GEF" evidence="4">
    <location>
        <begin position="415"/>
        <end position="631"/>
    </location>
</feature>
<dbReference type="PROSITE" id="PS50009">
    <property type="entry name" value="RASGEF_CAT"/>
    <property type="match status" value="1"/>
</dbReference>
<dbReference type="InterPro" id="IPR000159">
    <property type="entry name" value="RA_dom"/>
</dbReference>
<keyword evidence="2 3" id="KW-0344">Guanine-nucleotide releasing factor</keyword>
<dbReference type="InterPro" id="IPR023578">
    <property type="entry name" value="Ras_GEF_dom_sf"/>
</dbReference>
<dbReference type="InterPro" id="IPR029071">
    <property type="entry name" value="Ubiquitin-like_domsf"/>
</dbReference>
<dbReference type="InterPro" id="IPR008937">
    <property type="entry name" value="Ras-like_GEF"/>
</dbReference>